<comment type="caution">
    <text evidence="2">The sequence shown here is derived from an EMBL/GenBank/DDBJ whole genome shotgun (WGS) entry which is preliminary data.</text>
</comment>
<dbReference type="PANTHER" id="PTHR21028">
    <property type="entry name" value="SI:CH211-156B7.4"/>
    <property type="match status" value="1"/>
</dbReference>
<protein>
    <submittedName>
        <fullName evidence="2">Adenylate cyclase</fullName>
    </submittedName>
</protein>
<name>A0A1F8GBG3_9BACT</name>
<reference evidence="2 3" key="1">
    <citation type="journal article" date="2016" name="Nat. Commun.">
        <title>Thousands of microbial genomes shed light on interconnected biogeochemical processes in an aquifer system.</title>
        <authorList>
            <person name="Anantharaman K."/>
            <person name="Brown C.T."/>
            <person name="Hug L.A."/>
            <person name="Sharon I."/>
            <person name="Castelle C.J."/>
            <person name="Probst A.J."/>
            <person name="Thomas B.C."/>
            <person name="Singh A."/>
            <person name="Wilkins M.J."/>
            <person name="Karaoz U."/>
            <person name="Brodie E.L."/>
            <person name="Williams K.H."/>
            <person name="Hubbard S.S."/>
            <person name="Banfield J.F."/>
        </authorList>
    </citation>
    <scope>NUCLEOTIDE SEQUENCE [LARGE SCALE GENOMIC DNA]</scope>
</reference>
<gene>
    <name evidence="2" type="ORF">A2918_01200</name>
</gene>
<dbReference type="Proteomes" id="UP000178227">
    <property type="component" value="Unassembled WGS sequence"/>
</dbReference>
<accession>A0A1F8GBG3</accession>
<dbReference type="InterPro" id="IPR033469">
    <property type="entry name" value="CYTH-like_dom_sf"/>
</dbReference>
<dbReference type="Pfam" id="PF01928">
    <property type="entry name" value="CYTH"/>
    <property type="match status" value="1"/>
</dbReference>
<feature type="domain" description="CYTH" evidence="1">
    <location>
        <begin position="3"/>
        <end position="170"/>
    </location>
</feature>
<dbReference type="SMART" id="SM01118">
    <property type="entry name" value="CYTH"/>
    <property type="match status" value="1"/>
</dbReference>
<dbReference type="CDD" id="cd07890">
    <property type="entry name" value="CYTH-like_AC_IV-like"/>
    <property type="match status" value="1"/>
</dbReference>
<proteinExistence type="predicted"/>
<dbReference type="AlphaFoldDB" id="A0A1F8GBG3"/>
<dbReference type="InterPro" id="IPR008173">
    <property type="entry name" value="Adenylyl_cyclase_CyaB"/>
</dbReference>
<dbReference type="STRING" id="1802694.A2918_01200"/>
<dbReference type="InterPro" id="IPR023577">
    <property type="entry name" value="CYTH_domain"/>
</dbReference>
<dbReference type="PROSITE" id="PS51707">
    <property type="entry name" value="CYTH"/>
    <property type="match status" value="1"/>
</dbReference>
<sequence length="171" mass="19870">MSHINIEIKAKTSRATEIRNILKQNKAKFIGLDHQIDTYFKVQNGRLKLREGNIENHLIYYERGNQKGPKQSKVSLFNTSSKSPLKDMLRKAIDILAVVDKKREIYFIDNVKFHIDKVKGLGNFIEIEAIDKTRKIGKKKLLEQCNYYIKLFGIKNADLLSNSYSDLLLRN</sequence>
<dbReference type="PANTHER" id="PTHR21028:SF2">
    <property type="entry name" value="CYTH DOMAIN-CONTAINING PROTEIN"/>
    <property type="match status" value="1"/>
</dbReference>
<evidence type="ECO:0000313" key="3">
    <source>
        <dbReference type="Proteomes" id="UP000178227"/>
    </source>
</evidence>
<dbReference type="EMBL" id="MGKI01000009">
    <property type="protein sequence ID" value="OGN22717.1"/>
    <property type="molecule type" value="Genomic_DNA"/>
</dbReference>
<dbReference type="SUPFAM" id="SSF55154">
    <property type="entry name" value="CYTH-like phosphatases"/>
    <property type="match status" value="1"/>
</dbReference>
<organism evidence="2 3">
    <name type="scientific">Candidatus Yanofskybacteria bacterium RIFCSPLOWO2_01_FULL_42_49</name>
    <dbReference type="NCBI Taxonomy" id="1802694"/>
    <lineage>
        <taxon>Bacteria</taxon>
        <taxon>Candidatus Yanofskyibacteriota</taxon>
    </lineage>
</organism>
<dbReference type="Gene3D" id="2.40.320.10">
    <property type="entry name" value="Hypothetical Protein Pfu-838710-001"/>
    <property type="match status" value="1"/>
</dbReference>
<evidence type="ECO:0000313" key="2">
    <source>
        <dbReference type="EMBL" id="OGN22717.1"/>
    </source>
</evidence>
<evidence type="ECO:0000259" key="1">
    <source>
        <dbReference type="PROSITE" id="PS51707"/>
    </source>
</evidence>